<dbReference type="Pfam" id="PF07676">
    <property type="entry name" value="PD40"/>
    <property type="match status" value="2"/>
</dbReference>
<keyword evidence="3" id="KW-0998">Cell outer membrane</keyword>
<dbReference type="CDD" id="cd07185">
    <property type="entry name" value="OmpA_C-like"/>
    <property type="match status" value="1"/>
</dbReference>
<dbReference type="PANTHER" id="PTHR30329">
    <property type="entry name" value="STATOR ELEMENT OF FLAGELLAR MOTOR COMPLEX"/>
    <property type="match status" value="1"/>
</dbReference>
<dbReference type="Pfam" id="PF00691">
    <property type="entry name" value="OmpA"/>
    <property type="match status" value="1"/>
</dbReference>
<evidence type="ECO:0000259" key="5">
    <source>
        <dbReference type="PROSITE" id="PS51123"/>
    </source>
</evidence>
<dbReference type="STRING" id="1299341.SAMN05444005_102329"/>
<accession>A0A1H9ATZ3</accession>
<dbReference type="RefSeq" id="WP_091466362.1">
    <property type="nucleotide sequence ID" value="NZ_FOEI01000002.1"/>
</dbReference>
<dbReference type="SUPFAM" id="SSF103088">
    <property type="entry name" value="OmpA-like"/>
    <property type="match status" value="1"/>
</dbReference>
<protein>
    <submittedName>
        <fullName evidence="6">WD40-like Beta Propeller Repeat</fullName>
    </submittedName>
</protein>
<evidence type="ECO:0000313" key="6">
    <source>
        <dbReference type="EMBL" id="SEP79981.1"/>
    </source>
</evidence>
<dbReference type="InterPro" id="IPR050330">
    <property type="entry name" value="Bact_OuterMem_StrucFunc"/>
</dbReference>
<dbReference type="PROSITE" id="PS51123">
    <property type="entry name" value="OMPA_2"/>
    <property type="match status" value="1"/>
</dbReference>
<keyword evidence="2 4" id="KW-0472">Membrane</keyword>
<organism evidence="6 7">
    <name type="scientific">Flavobacterium urocaniciphilum</name>
    <dbReference type="NCBI Taxonomy" id="1299341"/>
    <lineage>
        <taxon>Bacteria</taxon>
        <taxon>Pseudomonadati</taxon>
        <taxon>Bacteroidota</taxon>
        <taxon>Flavobacteriia</taxon>
        <taxon>Flavobacteriales</taxon>
        <taxon>Flavobacteriaceae</taxon>
        <taxon>Flavobacterium</taxon>
    </lineage>
</organism>
<evidence type="ECO:0000256" key="4">
    <source>
        <dbReference type="PROSITE-ProRule" id="PRU00473"/>
    </source>
</evidence>
<dbReference type="PRINTS" id="PR01021">
    <property type="entry name" value="OMPADOMAIN"/>
</dbReference>
<dbReference type="OrthoDB" id="9809364at2"/>
<dbReference type="Gene3D" id="2.60.120.560">
    <property type="entry name" value="Exo-inulinase, domain 1"/>
    <property type="match status" value="1"/>
</dbReference>
<evidence type="ECO:0000256" key="1">
    <source>
        <dbReference type="ARBA" id="ARBA00004442"/>
    </source>
</evidence>
<dbReference type="EMBL" id="FOEI01000002">
    <property type="protein sequence ID" value="SEP79981.1"/>
    <property type="molecule type" value="Genomic_DNA"/>
</dbReference>
<dbReference type="Gene3D" id="3.30.1330.60">
    <property type="entry name" value="OmpA-like domain"/>
    <property type="match status" value="1"/>
</dbReference>
<sequence>MIKKIYYLLLSLMTTIVYSQKVLFEDNFDTNANGWALSNDGYNVTVDKGKMFIENTHLQNSKWSLYDVSFDAGTTDFDVEATIQLESSVADNAYYGIVLCGYSDNSDYRVFQLSANRYFQIYHYYNKEFHYLKEWEKNDIVKGKGNKNLLRIEKRAHLTKFFINGTMVFQTSENLYYGSKFGFILDKQTSISVDNLKITQVPFSIDVVESFNPNIKMTKMPESISSKEFEEANPVISPDGKTLFCARKDCSLNLDSTKDDVWFSSKDANGNWSEMKNLGRPINNNDYNFVISCSPDNNTLLIGNTYNSDGSVKGPGLSIASRSISGWNVPQEVVMEDYQNKNKFVAYFLTNDNKHLLISVERDGGYGFKDLYICELKPDNTWSKPKNLGNVINTFEEETNPFLASDGKTLYFSSKGHPGYGAFDLFVSKRLDDSWTNWSKPQNLGNVINSVDYELSIFLSAKGDKAYIGKSSDIYEVDNSVKIDPVVLIKGKVYDNKTKKTLSVPIVYNNLKNNTNSGKAISNPVDGSYSIVLPFGQKYSFMAEKEGYYAVTENIDITNLNEYKEIEVDLYLSPIEKGEVIRLNNIFFDSGKYDLLSESYAELDKLHAILLNNPSMKIEISGHTDAVGSDTDNMSLSNNRANAVMQYLLKKGVNGNRLSSKGYGETKFIATNDTEKGKQKNRRVEFLILDL</sequence>
<name>A0A1H9ATZ3_9FLAO</name>
<dbReference type="InterPro" id="IPR006665">
    <property type="entry name" value="OmpA-like"/>
</dbReference>
<evidence type="ECO:0000313" key="7">
    <source>
        <dbReference type="Proteomes" id="UP000198648"/>
    </source>
</evidence>
<keyword evidence="7" id="KW-1185">Reference proteome</keyword>
<dbReference type="SUPFAM" id="SSF82171">
    <property type="entry name" value="DPP6 N-terminal domain-like"/>
    <property type="match status" value="1"/>
</dbReference>
<dbReference type="Gene3D" id="2.60.40.1120">
    <property type="entry name" value="Carboxypeptidase-like, regulatory domain"/>
    <property type="match status" value="1"/>
</dbReference>
<gene>
    <name evidence="6" type="ORF">SAMN05444005_102329</name>
</gene>
<evidence type="ECO:0000256" key="2">
    <source>
        <dbReference type="ARBA" id="ARBA00023136"/>
    </source>
</evidence>
<dbReference type="InterPro" id="IPR036737">
    <property type="entry name" value="OmpA-like_sf"/>
</dbReference>
<reference evidence="6 7" key="1">
    <citation type="submission" date="2016-10" db="EMBL/GenBank/DDBJ databases">
        <authorList>
            <person name="de Groot N.N."/>
        </authorList>
    </citation>
    <scope>NUCLEOTIDE SEQUENCE [LARGE SCALE GENOMIC DNA]</scope>
    <source>
        <strain evidence="6 7">DSM 27078</strain>
    </source>
</reference>
<dbReference type="InterPro" id="IPR011659">
    <property type="entry name" value="WD40"/>
</dbReference>
<comment type="subcellular location">
    <subcellularLocation>
        <location evidence="1">Cell outer membrane</location>
    </subcellularLocation>
</comment>
<dbReference type="AlphaFoldDB" id="A0A1H9ATZ3"/>
<proteinExistence type="predicted"/>
<dbReference type="InterPro" id="IPR006664">
    <property type="entry name" value="OMP_bac"/>
</dbReference>
<dbReference type="PANTHER" id="PTHR30329:SF21">
    <property type="entry name" value="LIPOPROTEIN YIAD-RELATED"/>
    <property type="match status" value="1"/>
</dbReference>
<feature type="domain" description="OmpA-like" evidence="5">
    <location>
        <begin position="576"/>
        <end position="691"/>
    </location>
</feature>
<dbReference type="Proteomes" id="UP000198648">
    <property type="component" value="Unassembled WGS sequence"/>
</dbReference>
<dbReference type="GO" id="GO:0009279">
    <property type="term" value="C:cell outer membrane"/>
    <property type="evidence" value="ECO:0007669"/>
    <property type="project" value="UniProtKB-SubCell"/>
</dbReference>
<evidence type="ECO:0000256" key="3">
    <source>
        <dbReference type="ARBA" id="ARBA00023237"/>
    </source>
</evidence>